<protein>
    <submittedName>
        <fullName evidence="1">Uncharacterized protein</fullName>
    </submittedName>
</protein>
<dbReference type="EMBL" id="CCXY01000178">
    <property type="protein sequence ID" value="CEG12656.1"/>
    <property type="molecule type" value="Genomic_DNA"/>
</dbReference>
<accession>A0A098EAV8</accession>
<evidence type="ECO:0000313" key="1">
    <source>
        <dbReference type="EMBL" id="CEG12656.1"/>
    </source>
</evidence>
<sequence>MKKLFYNMSNIYTYLVTKFVTIQRVQKFTCENFKKFTFNFFGWLNSYLNLFIQKHIFDKLLTEFLRFNVSVIKLMYLLNNKGQVTA</sequence>
<name>A0A098EAV8_9ZZZZ</name>
<organism evidence="1">
    <name type="scientific">groundwater metagenome</name>
    <dbReference type="NCBI Taxonomy" id="717931"/>
    <lineage>
        <taxon>unclassified sequences</taxon>
        <taxon>metagenomes</taxon>
        <taxon>ecological metagenomes</taxon>
    </lineage>
</organism>
<reference evidence="1" key="1">
    <citation type="submission" date="2014-09" db="EMBL/GenBank/DDBJ databases">
        <authorList>
            <person name="Probst J Alexander"/>
        </authorList>
    </citation>
    <scope>NUCLEOTIDE SEQUENCE</scope>
</reference>
<proteinExistence type="predicted"/>
<dbReference type="AlphaFoldDB" id="A0A098EAV8"/>
<gene>
    <name evidence="1" type="ORF">MSIBF_A2590012</name>
</gene>